<dbReference type="InterPro" id="IPR001750">
    <property type="entry name" value="ND/Mrp_TM"/>
</dbReference>
<feature type="transmembrane region" description="Helical" evidence="16">
    <location>
        <begin position="302"/>
        <end position="327"/>
    </location>
</feature>
<evidence type="ECO:0000256" key="8">
    <source>
        <dbReference type="ARBA" id="ARBA00022967"/>
    </source>
</evidence>
<dbReference type="InterPro" id="IPR003918">
    <property type="entry name" value="NADH_UbQ_OxRdtase"/>
</dbReference>
<feature type="transmembrane region" description="Helical" evidence="16">
    <location>
        <begin position="187"/>
        <end position="209"/>
    </location>
</feature>
<evidence type="ECO:0000256" key="12">
    <source>
        <dbReference type="ARBA" id="ARBA00023075"/>
    </source>
</evidence>
<protein>
    <recommendedName>
        <fullName evidence="4 16">NADH-ubiquinone oxidoreductase chain 4</fullName>
        <ecNumber evidence="3 16">7.1.1.2</ecNumber>
    </recommendedName>
</protein>
<evidence type="ECO:0000256" key="6">
    <source>
        <dbReference type="ARBA" id="ARBA00022660"/>
    </source>
</evidence>
<keyword evidence="11 16" id="KW-0520">NAD</keyword>
<feature type="transmembrane region" description="Helical" evidence="16">
    <location>
        <begin position="381"/>
        <end position="407"/>
    </location>
</feature>
<evidence type="ECO:0000259" key="18">
    <source>
        <dbReference type="Pfam" id="PF01059"/>
    </source>
</evidence>
<keyword evidence="9 16" id="KW-0249">Electron transport</keyword>
<name>Q9T7K5_MAGGI</name>
<feature type="transmembrane region" description="Helical" evidence="16">
    <location>
        <begin position="428"/>
        <end position="445"/>
    </location>
</feature>
<evidence type="ECO:0000256" key="11">
    <source>
        <dbReference type="ARBA" id="ARBA00023027"/>
    </source>
</evidence>
<feature type="transmembrane region" description="Helical" evidence="16">
    <location>
        <begin position="278"/>
        <end position="296"/>
    </location>
</feature>
<dbReference type="PANTHER" id="PTHR43507:SF20">
    <property type="entry name" value="NADH-UBIQUINONE OXIDOREDUCTASE CHAIN 4"/>
    <property type="match status" value="1"/>
</dbReference>
<keyword evidence="8" id="KW-1278">Translocase</keyword>
<dbReference type="GeneID" id="808833"/>
<keyword evidence="10 16" id="KW-1133">Transmembrane helix</keyword>
<keyword evidence="12 16" id="KW-0830">Ubiquinone</keyword>
<evidence type="ECO:0000256" key="16">
    <source>
        <dbReference type="RuleBase" id="RU003297"/>
    </source>
</evidence>
<evidence type="ECO:0000256" key="10">
    <source>
        <dbReference type="ARBA" id="ARBA00022989"/>
    </source>
</evidence>
<dbReference type="KEGG" id="crg:808833"/>
<feature type="transmembrane region" description="Helical" evidence="16">
    <location>
        <begin position="55"/>
        <end position="81"/>
    </location>
</feature>
<evidence type="ECO:0000313" key="19">
    <source>
        <dbReference type="EMBL" id="AAF20047.1"/>
    </source>
</evidence>
<evidence type="ECO:0000256" key="5">
    <source>
        <dbReference type="ARBA" id="ARBA00022448"/>
    </source>
</evidence>
<comment type="subcellular location">
    <subcellularLocation>
        <location evidence="1 16">Mitochondrion membrane</location>
        <topology evidence="1 16">Multi-pass membrane protein</topology>
    </subcellularLocation>
</comment>
<evidence type="ECO:0000256" key="13">
    <source>
        <dbReference type="ARBA" id="ARBA00023128"/>
    </source>
</evidence>
<keyword evidence="7 16" id="KW-0812">Transmembrane</keyword>
<evidence type="ECO:0000256" key="1">
    <source>
        <dbReference type="ARBA" id="ARBA00004225"/>
    </source>
</evidence>
<feature type="transmembrane region" description="Helical" evidence="16">
    <location>
        <begin position="242"/>
        <end position="266"/>
    </location>
</feature>
<dbReference type="RefSeq" id="NP_037549.2">
    <property type="nucleotide sequence ID" value="NC_001276.1"/>
</dbReference>
<dbReference type="Pfam" id="PF00361">
    <property type="entry name" value="Proton_antipo_M"/>
    <property type="match status" value="1"/>
</dbReference>
<feature type="domain" description="NADH:quinone oxidoreductase/Mrp antiporter transmembrane" evidence="17">
    <location>
        <begin position="112"/>
        <end position="390"/>
    </location>
</feature>
<dbReference type="GO" id="GO:0042773">
    <property type="term" value="P:ATP synthesis coupled electron transport"/>
    <property type="evidence" value="ECO:0007669"/>
    <property type="project" value="InterPro"/>
</dbReference>
<evidence type="ECO:0000256" key="2">
    <source>
        <dbReference type="ARBA" id="ARBA00009025"/>
    </source>
</evidence>
<dbReference type="InterPro" id="IPR000260">
    <property type="entry name" value="NADH4_N"/>
</dbReference>
<keyword evidence="14 16" id="KW-0472">Membrane</keyword>
<organism evidence="19">
    <name type="scientific">Magallana gigas</name>
    <name type="common">Pacific oyster</name>
    <name type="synonym">Crassostrea gigas</name>
    <dbReference type="NCBI Taxonomy" id="29159"/>
    <lineage>
        <taxon>Eukaryota</taxon>
        <taxon>Metazoa</taxon>
        <taxon>Spiralia</taxon>
        <taxon>Lophotrochozoa</taxon>
        <taxon>Mollusca</taxon>
        <taxon>Bivalvia</taxon>
        <taxon>Autobranchia</taxon>
        <taxon>Pteriomorphia</taxon>
        <taxon>Ostreida</taxon>
        <taxon>Ostreoidea</taxon>
        <taxon>Ostreidae</taxon>
        <taxon>Magallana</taxon>
    </lineage>
</organism>
<comment type="function">
    <text evidence="16">Core subunit of the mitochondrial membrane respiratory chain NADH dehydrogenase (Complex I) which catalyzes electron transfer from NADH through the respiratory chain, using ubiquinone as an electron acceptor. Essential for the catalytic activity and assembly of complex I.</text>
</comment>
<dbReference type="CTD" id="4538"/>
<evidence type="ECO:0000256" key="14">
    <source>
        <dbReference type="ARBA" id="ARBA00023136"/>
    </source>
</evidence>
<dbReference type="PRINTS" id="PR01437">
    <property type="entry name" value="NUOXDRDTASE4"/>
</dbReference>
<geneLocation type="mitochondrion" evidence="19"/>
<proteinExistence type="inferred from homology"/>
<comment type="catalytic activity">
    <reaction evidence="15 16">
        <text>a ubiquinone + NADH + 5 H(+)(in) = a ubiquinol + NAD(+) + 4 H(+)(out)</text>
        <dbReference type="Rhea" id="RHEA:29091"/>
        <dbReference type="Rhea" id="RHEA-COMP:9565"/>
        <dbReference type="Rhea" id="RHEA-COMP:9566"/>
        <dbReference type="ChEBI" id="CHEBI:15378"/>
        <dbReference type="ChEBI" id="CHEBI:16389"/>
        <dbReference type="ChEBI" id="CHEBI:17976"/>
        <dbReference type="ChEBI" id="CHEBI:57540"/>
        <dbReference type="ChEBI" id="CHEBI:57945"/>
        <dbReference type="EC" id="7.1.1.2"/>
    </reaction>
</comment>
<evidence type="ECO:0000256" key="4">
    <source>
        <dbReference type="ARBA" id="ARBA00021006"/>
    </source>
</evidence>
<dbReference type="PANTHER" id="PTHR43507">
    <property type="entry name" value="NADH-UBIQUINONE OXIDOREDUCTASE CHAIN 4"/>
    <property type="match status" value="1"/>
</dbReference>
<evidence type="ECO:0000256" key="9">
    <source>
        <dbReference type="ARBA" id="ARBA00022982"/>
    </source>
</evidence>
<dbReference type="GO" id="GO:0048039">
    <property type="term" value="F:ubiquinone binding"/>
    <property type="evidence" value="ECO:0007669"/>
    <property type="project" value="TreeGrafter"/>
</dbReference>
<feature type="transmembrane region" description="Helical" evidence="16">
    <location>
        <begin position="216"/>
        <end position="236"/>
    </location>
</feature>
<evidence type="ECO:0000256" key="15">
    <source>
        <dbReference type="ARBA" id="ARBA00049551"/>
    </source>
</evidence>
<feature type="domain" description="NADH:ubiquinone oxidoreductase chain 4 N-terminal" evidence="18">
    <location>
        <begin position="1"/>
        <end position="105"/>
    </location>
</feature>
<evidence type="ECO:0000256" key="3">
    <source>
        <dbReference type="ARBA" id="ARBA00012944"/>
    </source>
</evidence>
<reference evidence="19" key="1">
    <citation type="submission" date="1999-08" db="EMBL/GenBank/DDBJ databases">
        <title>Crassostrea gigas mitochondrial DNA.</title>
        <authorList>
            <person name="Kim S.-H."/>
            <person name="Je E.-Y."/>
            <person name="Park D.-W."/>
        </authorList>
    </citation>
    <scope>NUCLEOTIDE SEQUENCE</scope>
</reference>
<comment type="similarity">
    <text evidence="2 16">Belongs to the complex I subunit 4 family.</text>
</comment>
<dbReference type="GO" id="GO:0008137">
    <property type="term" value="F:NADH dehydrogenase (ubiquinone) activity"/>
    <property type="evidence" value="ECO:0007669"/>
    <property type="project" value="UniProtKB-UniRule"/>
</dbReference>
<dbReference type="EC" id="7.1.1.2" evidence="3 16"/>
<keyword evidence="13 16" id="KW-0496">Mitochondrion</keyword>
<accession>Q9T7K5</accession>
<evidence type="ECO:0000256" key="7">
    <source>
        <dbReference type="ARBA" id="ARBA00022692"/>
    </source>
</evidence>
<dbReference type="Pfam" id="PF01059">
    <property type="entry name" value="Oxidored_q5_N"/>
    <property type="match status" value="1"/>
</dbReference>
<dbReference type="GO" id="GO:0003954">
    <property type="term" value="F:NADH dehydrogenase activity"/>
    <property type="evidence" value="ECO:0007669"/>
    <property type="project" value="TreeGrafter"/>
</dbReference>
<dbReference type="EMBL" id="AF177226">
    <property type="protein sequence ID" value="AAF20047.1"/>
    <property type="molecule type" value="Genomic_DNA"/>
</dbReference>
<feature type="transmembrane region" description="Helical" evidence="16">
    <location>
        <begin position="147"/>
        <end position="167"/>
    </location>
</feature>
<dbReference type="AlphaFoldDB" id="Q9T7K5"/>
<dbReference type="GO" id="GO:0015990">
    <property type="term" value="P:electron transport coupled proton transport"/>
    <property type="evidence" value="ECO:0007669"/>
    <property type="project" value="TreeGrafter"/>
</dbReference>
<feature type="transmembrane region" description="Helical" evidence="16">
    <location>
        <begin position="93"/>
        <end position="120"/>
    </location>
</feature>
<sequence>MMGLLILMALNCFCVMFLNKKDQTVAVVNCFGVWSAFSLMYWGGSGVSRESLSELFCVDIYSSSMISLSLWICGISILVSSCMTNLRGVFNSYLILVTLLCFLLVQCFMVNTLAMFYVLFESTLIPLASIIGIWGGQIERVPSIQYMAAYTVGGSFPLLLIFTTMEVHAGSSFMWFISMKTTSLNWLFWGGCFLGLLIKLPAFPFHAWLPKAHVQAPVGGSVILAGILLKLGGYGITRMMMLFSYTLESFGILVMSFSIVGSVYGAFMCLRQSDIKKLIAYSSVSHMAFSIMGLFSCTEVGMVGAYIMLVSHGFISPGLFVLSGINSEMVHSRKIKVMSDGVRAAPSLGFFWLVMIMANLGVPPCPVIISEVLSVVCVIALYPWVFVLLLMYFILSGAYSFSLYCQLTRTKKKIKMKVFFNEVTLKDMSALYFLFYPLAEVLFKWDLWAMM</sequence>
<keyword evidence="6 16" id="KW-0679">Respiratory chain</keyword>
<feature type="transmembrane region" description="Helical" evidence="16">
    <location>
        <begin position="24"/>
        <end position="43"/>
    </location>
</feature>
<keyword evidence="5 16" id="KW-0813">Transport</keyword>
<evidence type="ECO:0000259" key="17">
    <source>
        <dbReference type="Pfam" id="PF00361"/>
    </source>
</evidence>
<feature type="transmembrane region" description="Helical" evidence="16">
    <location>
        <begin position="348"/>
        <end position="369"/>
    </location>
</feature>
<dbReference type="GO" id="GO:0031966">
    <property type="term" value="C:mitochondrial membrane"/>
    <property type="evidence" value="ECO:0007669"/>
    <property type="project" value="UniProtKB-SubCell"/>
</dbReference>